<evidence type="ECO:0000256" key="3">
    <source>
        <dbReference type="ARBA" id="ARBA00022759"/>
    </source>
</evidence>
<feature type="domain" description="Endoribonuclease YicC-like N-terminal" evidence="6">
    <location>
        <begin position="4"/>
        <end position="158"/>
    </location>
</feature>
<dbReference type="NCBIfam" id="TIGR00255">
    <property type="entry name" value="YicC/YloC family endoribonuclease"/>
    <property type="match status" value="1"/>
</dbReference>
<dbReference type="Proteomes" id="UP000569092">
    <property type="component" value="Unassembled WGS sequence"/>
</dbReference>
<evidence type="ECO:0000256" key="1">
    <source>
        <dbReference type="ARBA" id="ARBA00001968"/>
    </source>
</evidence>
<feature type="domain" description="Endoribonuclease YicC-like C-terminal" evidence="7">
    <location>
        <begin position="181"/>
        <end position="301"/>
    </location>
</feature>
<comment type="cofactor">
    <cofactor evidence="1">
        <name>a divalent metal cation</name>
        <dbReference type="ChEBI" id="CHEBI:60240"/>
    </cofactor>
</comment>
<evidence type="ECO:0000259" key="7">
    <source>
        <dbReference type="Pfam" id="PF08340"/>
    </source>
</evidence>
<dbReference type="AlphaFoldDB" id="A0A7W8J4U7"/>
<evidence type="ECO:0000256" key="4">
    <source>
        <dbReference type="ARBA" id="ARBA00022801"/>
    </source>
</evidence>
<organism evidence="8 9">
    <name type="scientific">Tunturiibacter lichenicola</name>
    <dbReference type="NCBI Taxonomy" id="2051959"/>
    <lineage>
        <taxon>Bacteria</taxon>
        <taxon>Pseudomonadati</taxon>
        <taxon>Acidobacteriota</taxon>
        <taxon>Terriglobia</taxon>
        <taxon>Terriglobales</taxon>
        <taxon>Acidobacteriaceae</taxon>
        <taxon>Tunturiibacter</taxon>
    </lineage>
</organism>
<dbReference type="Pfam" id="PF08340">
    <property type="entry name" value="YicC-like_C"/>
    <property type="match status" value="1"/>
</dbReference>
<keyword evidence="4" id="KW-0378">Hydrolase</keyword>
<dbReference type="InterPro" id="IPR013527">
    <property type="entry name" value="YicC-like_N"/>
</dbReference>
<dbReference type="GO" id="GO:0016787">
    <property type="term" value="F:hydrolase activity"/>
    <property type="evidence" value="ECO:0007669"/>
    <property type="project" value="UniProtKB-KW"/>
</dbReference>
<evidence type="ECO:0000256" key="5">
    <source>
        <dbReference type="ARBA" id="ARBA00035648"/>
    </source>
</evidence>
<dbReference type="InterPro" id="IPR005229">
    <property type="entry name" value="YicC/YloC-like"/>
</dbReference>
<name>A0A7W8J4U7_9BACT</name>
<gene>
    <name evidence="8" type="ORF">HDF10_000618</name>
</gene>
<keyword evidence="2" id="KW-0540">Nuclease</keyword>
<dbReference type="Pfam" id="PF03755">
    <property type="entry name" value="YicC-like_N"/>
    <property type="match status" value="1"/>
</dbReference>
<comment type="similarity">
    <text evidence="5">Belongs to the YicC/YloC family.</text>
</comment>
<protein>
    <submittedName>
        <fullName evidence="8">Uncharacterized protein (TIGR00255 family)</fullName>
    </submittedName>
</protein>
<accession>A0A7W8J4U7</accession>
<dbReference type="PANTHER" id="PTHR30636:SF3">
    <property type="entry name" value="UPF0701 PROTEIN YICC"/>
    <property type="match status" value="1"/>
</dbReference>
<dbReference type="InterPro" id="IPR013551">
    <property type="entry name" value="YicC-like_C"/>
</dbReference>
<proteinExistence type="inferred from homology"/>
<sequence>MTDIYSMTGYASLRGAVRDSIAFTLSMKSVNHRFLDLHLRLPSFCDGLEVQMRRMLKENLRRGHIEVTLQVERRANVEIQLNAGLLEAYVQAFREAAETHNVSSEPDLNAMLRIPGVMSTEGVAGAAEIEGLDAAVLSLVVPLVGKLNEGRAQEGASLGAELTASMLRLQAFGEEMAGLRNGVREAQFERLRSRLMELTAGVPVSEERLLAEAAVLAEKSDIEEEIVRLRTHVERFVAMLEEGGELGKRLDFLLQELNREANTMLSKTSGAAGENSLRITELGLEMKAEIEKAREQVQNLE</sequence>
<dbReference type="EMBL" id="JACHDZ010000001">
    <property type="protein sequence ID" value="MBB5342668.1"/>
    <property type="molecule type" value="Genomic_DNA"/>
</dbReference>
<evidence type="ECO:0000313" key="8">
    <source>
        <dbReference type="EMBL" id="MBB5342668.1"/>
    </source>
</evidence>
<evidence type="ECO:0000256" key="2">
    <source>
        <dbReference type="ARBA" id="ARBA00022722"/>
    </source>
</evidence>
<comment type="caution">
    <text evidence="8">The sequence shown here is derived from an EMBL/GenBank/DDBJ whole genome shotgun (WGS) entry which is preliminary data.</text>
</comment>
<reference evidence="8 9" key="1">
    <citation type="submission" date="2020-08" db="EMBL/GenBank/DDBJ databases">
        <title>Genomic Encyclopedia of Type Strains, Phase IV (KMG-V): Genome sequencing to study the core and pangenomes of soil and plant-associated prokaryotes.</title>
        <authorList>
            <person name="Whitman W."/>
        </authorList>
    </citation>
    <scope>NUCLEOTIDE SEQUENCE [LARGE SCALE GENOMIC DNA]</scope>
    <source>
        <strain evidence="8 9">M8US30</strain>
    </source>
</reference>
<dbReference type="GO" id="GO:0004521">
    <property type="term" value="F:RNA endonuclease activity"/>
    <property type="evidence" value="ECO:0007669"/>
    <property type="project" value="InterPro"/>
</dbReference>
<evidence type="ECO:0000313" key="9">
    <source>
        <dbReference type="Proteomes" id="UP000569092"/>
    </source>
</evidence>
<dbReference type="PANTHER" id="PTHR30636">
    <property type="entry name" value="UPF0701 PROTEIN YICC"/>
    <property type="match status" value="1"/>
</dbReference>
<evidence type="ECO:0000259" key="6">
    <source>
        <dbReference type="Pfam" id="PF03755"/>
    </source>
</evidence>
<keyword evidence="3" id="KW-0255">Endonuclease</keyword>